<sequence>MIIAAYVVAAVAMAAGSLYLAWCSLDVRKFLAGAFFVSSGILAYLAIADVSVPLLGTGSVETPPVSGARAIVHFLLFLVCLYSGFLGKRVRSA</sequence>
<accession>A0A7Z0QE98</accession>
<reference evidence="3 4" key="3">
    <citation type="journal article" date="2022" name="Int. J. Syst. Evol. Microbiol.">
        <title>Strains of Bradyrhizobium barranii sp. nov. associated with legumes native to Canada are symbionts of soybeans and belong to different subspecies (subsp. barranii subsp. nov. and subsp. apii subsp. nov.) and symbiovars (sv. glycinearum and sv. septentrionale).</title>
        <authorList>
            <person name="Bromfield E.S.P."/>
            <person name="Cloutier S."/>
            <person name="Wasai-Hara S."/>
            <person name="Minamisawa K."/>
        </authorList>
    </citation>
    <scope>NUCLEOTIDE SEQUENCE [LARGE SCALE GENOMIC DNA]</scope>
    <source>
        <strain evidence="3 4">323S2</strain>
    </source>
</reference>
<gene>
    <name evidence="3" type="ORF">G6321_00035855</name>
    <name evidence="2" type="ORF">G6321_32430</name>
</gene>
<keyword evidence="1" id="KW-0812">Transmembrane</keyword>
<reference evidence="2" key="2">
    <citation type="submission" date="2020-06" db="EMBL/GenBank/DDBJ databases">
        <title>Whole Genome Sequence of Bradyrhizobium sp. Strain 323S2.</title>
        <authorList>
            <person name="Bromfield E.S.P."/>
        </authorList>
    </citation>
    <scope>NUCLEOTIDE SEQUENCE [LARGE SCALE GENOMIC DNA]</scope>
    <source>
        <strain evidence="2">323S2</strain>
    </source>
</reference>
<dbReference type="AlphaFoldDB" id="A0A7Z0QE98"/>
<evidence type="ECO:0000313" key="2">
    <source>
        <dbReference type="EMBL" id="NYY92916.1"/>
    </source>
</evidence>
<feature type="transmembrane region" description="Helical" evidence="1">
    <location>
        <begin position="67"/>
        <end position="87"/>
    </location>
</feature>
<reference evidence="3 4" key="1">
    <citation type="journal article" date="2017" name="Syst. Appl. Microbiol.">
        <title>Soybeans inoculated with root zone soils of Canadian native legumes harbour diverse and novel Bradyrhizobium spp. that possess agricultural potential.</title>
        <authorList>
            <person name="Bromfield E.S.P."/>
            <person name="Cloutier S."/>
            <person name="Tambong J.T."/>
            <person name="Tran Thi T.V."/>
        </authorList>
    </citation>
    <scope>NUCLEOTIDE SEQUENCE [LARGE SCALE GENOMIC DNA]</scope>
    <source>
        <strain evidence="3 4">323S2</strain>
    </source>
</reference>
<proteinExistence type="predicted"/>
<dbReference type="Proteomes" id="UP000564836">
    <property type="component" value="Chromosome"/>
</dbReference>
<keyword evidence="1" id="KW-1133">Transmembrane helix</keyword>
<dbReference type="EMBL" id="JACBFH010000001">
    <property type="protein sequence ID" value="NYY92916.1"/>
    <property type="molecule type" value="Genomic_DNA"/>
</dbReference>
<name>A0A7Z0QE98_9BRAD</name>
<dbReference type="RefSeq" id="WP_166351052.1">
    <property type="nucleotide sequence ID" value="NZ_CP088280.1"/>
</dbReference>
<organism evidence="2">
    <name type="scientific">Bradyrhizobium barranii subsp. barranii</name>
    <dbReference type="NCBI Taxonomy" id="2823807"/>
    <lineage>
        <taxon>Bacteria</taxon>
        <taxon>Pseudomonadati</taxon>
        <taxon>Pseudomonadota</taxon>
        <taxon>Alphaproteobacteria</taxon>
        <taxon>Hyphomicrobiales</taxon>
        <taxon>Nitrobacteraceae</taxon>
        <taxon>Bradyrhizobium</taxon>
        <taxon>Bradyrhizobium barranii</taxon>
    </lineage>
</organism>
<evidence type="ECO:0000256" key="1">
    <source>
        <dbReference type="SAM" id="Phobius"/>
    </source>
</evidence>
<evidence type="ECO:0000313" key="4">
    <source>
        <dbReference type="Proteomes" id="UP000564836"/>
    </source>
</evidence>
<dbReference type="EMBL" id="CP088280">
    <property type="protein sequence ID" value="UGX91147.1"/>
    <property type="molecule type" value="Genomic_DNA"/>
</dbReference>
<feature type="transmembrane region" description="Helical" evidence="1">
    <location>
        <begin position="6"/>
        <end position="23"/>
    </location>
</feature>
<evidence type="ECO:0000313" key="3">
    <source>
        <dbReference type="EMBL" id="UGX91147.1"/>
    </source>
</evidence>
<keyword evidence="1" id="KW-0472">Membrane</keyword>
<feature type="transmembrane region" description="Helical" evidence="1">
    <location>
        <begin position="30"/>
        <end position="47"/>
    </location>
</feature>
<protein>
    <submittedName>
        <fullName evidence="2">Uncharacterized protein</fullName>
    </submittedName>
</protein>